<dbReference type="RefSeq" id="WP_245773691.1">
    <property type="nucleotide sequence ID" value="NZ_FOUY01000024.1"/>
</dbReference>
<keyword evidence="5" id="KW-1185">Reference proteome</keyword>
<dbReference type="STRING" id="260086.SAMN05216207_102442"/>
<dbReference type="InterPro" id="IPR036388">
    <property type="entry name" value="WH-like_DNA-bd_sf"/>
</dbReference>
<dbReference type="EMBL" id="FOUY01000024">
    <property type="protein sequence ID" value="SFN91054.1"/>
    <property type="molecule type" value="Genomic_DNA"/>
</dbReference>
<dbReference type="GO" id="GO:0003723">
    <property type="term" value="F:RNA binding"/>
    <property type="evidence" value="ECO:0007669"/>
    <property type="project" value="InterPro"/>
</dbReference>
<dbReference type="PIRSF" id="PIRSF036625">
    <property type="entry name" value="GAF_ANTAR"/>
    <property type="match status" value="1"/>
</dbReference>
<dbReference type="SUPFAM" id="SSF52172">
    <property type="entry name" value="CheY-like"/>
    <property type="match status" value="1"/>
</dbReference>
<evidence type="ECO:0000256" key="1">
    <source>
        <dbReference type="ARBA" id="ARBA00023015"/>
    </source>
</evidence>
<gene>
    <name evidence="4" type="ORF">SAMN05216207_102442</name>
</gene>
<keyword evidence="1" id="KW-0805">Transcription regulation</keyword>
<dbReference type="Gene3D" id="1.10.10.10">
    <property type="entry name" value="Winged helix-like DNA-binding domain superfamily/Winged helix DNA-binding domain"/>
    <property type="match status" value="1"/>
</dbReference>
<dbReference type="InterPro" id="IPR011006">
    <property type="entry name" value="CheY-like_superfamily"/>
</dbReference>
<dbReference type="Gene3D" id="3.30.450.40">
    <property type="match status" value="1"/>
</dbReference>
<proteinExistence type="predicted"/>
<accession>A0A1I5CVS0</accession>
<name>A0A1I5CVS0_PSUAM</name>
<dbReference type="InterPro" id="IPR012074">
    <property type="entry name" value="GAF_ANTAR"/>
</dbReference>
<dbReference type="InterPro" id="IPR005561">
    <property type="entry name" value="ANTAR"/>
</dbReference>
<dbReference type="PROSITE" id="PS50921">
    <property type="entry name" value="ANTAR"/>
    <property type="match status" value="1"/>
</dbReference>
<dbReference type="AlphaFoldDB" id="A0A1I5CVS0"/>
<evidence type="ECO:0000256" key="2">
    <source>
        <dbReference type="ARBA" id="ARBA00023163"/>
    </source>
</evidence>
<dbReference type="SUPFAM" id="SSF55781">
    <property type="entry name" value="GAF domain-like"/>
    <property type="match status" value="1"/>
</dbReference>
<sequence length="292" mass="31336">MDERQWDADRDRFVRDWTDAATEHREPLRDHGFPLGPLGRQFAVLTYSLLDAASVGDVLGQIVAATVGLVPRAERISVVLRTGDRFDVAAAHGPGPAEIDELQRKLQEGPAIEAAKLGSPVPVLSRDLSTERRWARWAPAARELGVGSVLSTHLRARIGVDRPGSENGSEPARAPSGALTIYTREPHGLDDVDPDQVLLLATHASLALAATHAGTSAQLMETNLRRAVDSRDVIGQAKGILMASRNIDAGAAFDILRRTSQDLNVKLSDIAETLATRHHELGSQATPAGTDS</sequence>
<feature type="domain" description="ANTAR" evidence="3">
    <location>
        <begin position="214"/>
        <end position="275"/>
    </location>
</feature>
<keyword evidence="2" id="KW-0804">Transcription</keyword>
<evidence type="ECO:0000259" key="3">
    <source>
        <dbReference type="PROSITE" id="PS50921"/>
    </source>
</evidence>
<protein>
    <submittedName>
        <fullName evidence="4">ANTAR domain-containing protein</fullName>
    </submittedName>
</protein>
<dbReference type="InterPro" id="IPR029016">
    <property type="entry name" value="GAF-like_dom_sf"/>
</dbReference>
<dbReference type="SMART" id="SM01012">
    <property type="entry name" value="ANTAR"/>
    <property type="match status" value="1"/>
</dbReference>
<organism evidence="4 5">
    <name type="scientific">Pseudonocardia ammonioxydans</name>
    <dbReference type="NCBI Taxonomy" id="260086"/>
    <lineage>
        <taxon>Bacteria</taxon>
        <taxon>Bacillati</taxon>
        <taxon>Actinomycetota</taxon>
        <taxon>Actinomycetes</taxon>
        <taxon>Pseudonocardiales</taxon>
        <taxon>Pseudonocardiaceae</taxon>
        <taxon>Pseudonocardia</taxon>
    </lineage>
</organism>
<dbReference type="Pfam" id="PF03861">
    <property type="entry name" value="ANTAR"/>
    <property type="match status" value="1"/>
</dbReference>
<evidence type="ECO:0000313" key="5">
    <source>
        <dbReference type="Proteomes" id="UP000199614"/>
    </source>
</evidence>
<dbReference type="Proteomes" id="UP000199614">
    <property type="component" value="Unassembled WGS sequence"/>
</dbReference>
<evidence type="ECO:0000313" key="4">
    <source>
        <dbReference type="EMBL" id="SFN91054.1"/>
    </source>
</evidence>
<reference evidence="4 5" key="1">
    <citation type="submission" date="2016-10" db="EMBL/GenBank/DDBJ databases">
        <authorList>
            <person name="de Groot N.N."/>
        </authorList>
    </citation>
    <scope>NUCLEOTIDE SEQUENCE [LARGE SCALE GENOMIC DNA]</scope>
    <source>
        <strain evidence="4 5">CGMCC 4.1877</strain>
    </source>
</reference>